<reference evidence="3 4" key="1">
    <citation type="journal article" date="2005" name="PLoS Biol.">
        <title>The genomes of Oryza sativa: a history of duplications.</title>
        <authorList>
            <person name="Yu J."/>
            <person name="Wang J."/>
            <person name="Lin W."/>
            <person name="Li S."/>
            <person name="Li H."/>
            <person name="Zhou J."/>
            <person name="Ni P."/>
            <person name="Dong W."/>
            <person name="Hu S."/>
            <person name="Zeng C."/>
            <person name="Zhang J."/>
            <person name="Zhang Y."/>
            <person name="Li R."/>
            <person name="Xu Z."/>
            <person name="Li S."/>
            <person name="Li X."/>
            <person name="Zheng H."/>
            <person name="Cong L."/>
            <person name="Lin L."/>
            <person name="Yin J."/>
            <person name="Geng J."/>
            <person name="Li G."/>
            <person name="Shi J."/>
            <person name="Liu J."/>
            <person name="Lv H."/>
            <person name="Li J."/>
            <person name="Wang J."/>
            <person name="Deng Y."/>
            <person name="Ran L."/>
            <person name="Shi X."/>
            <person name="Wang X."/>
            <person name="Wu Q."/>
            <person name="Li C."/>
            <person name="Ren X."/>
            <person name="Wang J."/>
            <person name="Wang X."/>
            <person name="Li D."/>
            <person name="Liu D."/>
            <person name="Zhang X."/>
            <person name="Ji Z."/>
            <person name="Zhao W."/>
            <person name="Sun Y."/>
            <person name="Zhang Z."/>
            <person name="Bao J."/>
            <person name="Han Y."/>
            <person name="Dong L."/>
            <person name="Ji J."/>
            <person name="Chen P."/>
            <person name="Wu S."/>
            <person name="Liu J."/>
            <person name="Xiao Y."/>
            <person name="Bu D."/>
            <person name="Tan J."/>
            <person name="Yang L."/>
            <person name="Ye C."/>
            <person name="Zhang J."/>
            <person name="Xu J."/>
            <person name="Zhou Y."/>
            <person name="Yu Y."/>
            <person name="Zhang B."/>
            <person name="Zhuang S."/>
            <person name="Wei H."/>
            <person name="Liu B."/>
            <person name="Lei M."/>
            <person name="Yu H."/>
            <person name="Li Y."/>
            <person name="Xu H."/>
            <person name="Wei S."/>
            <person name="He X."/>
            <person name="Fang L."/>
            <person name="Zhang Z."/>
            <person name="Zhang Y."/>
            <person name="Huang X."/>
            <person name="Su Z."/>
            <person name="Tong W."/>
            <person name="Li J."/>
            <person name="Tong Z."/>
            <person name="Li S."/>
            <person name="Ye J."/>
            <person name="Wang L."/>
            <person name="Fang L."/>
            <person name="Lei T."/>
            <person name="Chen C."/>
            <person name="Chen H."/>
            <person name="Xu Z."/>
            <person name="Li H."/>
            <person name="Huang H."/>
            <person name="Zhang F."/>
            <person name="Xu H."/>
            <person name="Li N."/>
            <person name="Zhao C."/>
            <person name="Li S."/>
            <person name="Dong L."/>
            <person name="Huang Y."/>
            <person name="Li L."/>
            <person name="Xi Y."/>
            <person name="Qi Q."/>
            <person name="Li W."/>
            <person name="Zhang B."/>
            <person name="Hu W."/>
            <person name="Zhang Y."/>
            <person name="Tian X."/>
            <person name="Jiao Y."/>
            <person name="Liang X."/>
            <person name="Jin J."/>
            <person name="Gao L."/>
            <person name="Zheng W."/>
            <person name="Hao B."/>
            <person name="Liu S."/>
            <person name="Wang W."/>
            <person name="Yuan L."/>
            <person name="Cao M."/>
            <person name="McDermott J."/>
            <person name="Samudrala R."/>
            <person name="Wang J."/>
            <person name="Wong G.K."/>
            <person name="Yang H."/>
        </authorList>
    </citation>
    <scope>NUCLEOTIDE SEQUENCE [LARGE SCALE GENOMIC DNA]</scope>
    <source>
        <strain evidence="4">cv. 93-11</strain>
    </source>
</reference>
<dbReference type="EMBL" id="CM000131">
    <property type="protein sequence ID" value="EEC80614.1"/>
    <property type="molecule type" value="Genomic_DNA"/>
</dbReference>
<dbReference type="PANTHER" id="PTHR47482">
    <property type="entry name" value="OS11G0632001 PROTEIN"/>
    <property type="match status" value="1"/>
</dbReference>
<dbReference type="OMA" id="REMAMDD"/>
<gene>
    <name evidence="3" type="ORF">OsI_22977</name>
</gene>
<feature type="region of interest" description="Disordered" evidence="1">
    <location>
        <begin position="472"/>
        <end position="504"/>
    </location>
</feature>
<feature type="compositionally biased region" description="Acidic residues" evidence="1">
    <location>
        <begin position="488"/>
        <end position="504"/>
    </location>
</feature>
<evidence type="ECO:0000313" key="4">
    <source>
        <dbReference type="Proteomes" id="UP000007015"/>
    </source>
</evidence>
<organism evidence="3 4">
    <name type="scientific">Oryza sativa subsp. indica</name>
    <name type="common">Rice</name>
    <dbReference type="NCBI Taxonomy" id="39946"/>
    <lineage>
        <taxon>Eukaryota</taxon>
        <taxon>Viridiplantae</taxon>
        <taxon>Streptophyta</taxon>
        <taxon>Embryophyta</taxon>
        <taxon>Tracheophyta</taxon>
        <taxon>Spermatophyta</taxon>
        <taxon>Magnoliopsida</taxon>
        <taxon>Liliopsida</taxon>
        <taxon>Poales</taxon>
        <taxon>Poaceae</taxon>
        <taxon>BOP clade</taxon>
        <taxon>Oryzoideae</taxon>
        <taxon>Oryzeae</taxon>
        <taxon>Oryzinae</taxon>
        <taxon>Oryza</taxon>
        <taxon>Oryza sativa</taxon>
    </lineage>
</organism>
<dbReference type="Pfam" id="PF03101">
    <property type="entry name" value="FAR1"/>
    <property type="match status" value="1"/>
</dbReference>
<protein>
    <recommendedName>
        <fullName evidence="2">FAR1 domain-containing protein</fullName>
    </recommendedName>
</protein>
<feature type="region of interest" description="Disordered" evidence="1">
    <location>
        <begin position="353"/>
        <end position="373"/>
    </location>
</feature>
<dbReference type="InterPro" id="IPR004330">
    <property type="entry name" value="FAR1_DNA_bnd_dom"/>
</dbReference>
<dbReference type="STRING" id="39946.B8B2F6"/>
<dbReference type="Gramene" id="BGIOSGA021243-TA">
    <property type="protein sequence ID" value="BGIOSGA021243-PA"/>
    <property type="gene ID" value="BGIOSGA021243"/>
</dbReference>
<dbReference type="HOGENOM" id="CLU_541204_0_0_1"/>
<name>B8B2F6_ORYSI</name>
<evidence type="ECO:0000256" key="1">
    <source>
        <dbReference type="SAM" id="MobiDB-lite"/>
    </source>
</evidence>
<sequence>MGLEQVVGAFVAPHMVPTEGMSFATYDEAYNFYQKYAYHASFDIKKSRSRKVIREVCCTREGRHVSKVADCDREQYRSSKKTGCKAYVKVRHNYVDGMVTSMVFDVVDLQHNHPLTPSPSTVKHMRVHKNRDDMVMQFVDMMQESHVPQNYIMGVLSKLHGGQDKIPFTTRDIENMKDANVRKENTDDTNKLLEFFRECTLQNPKFYWDAQLDEDGVLKNLFWSHASSQAEFADFADAVTFDTTYKTNIYEMSLAMFVGIFCTHLHLAFVHVQLEKIPAAYILKRYTKKAKSDMPFDRRDRDSTSPDGVEENYRSNMMIIEAFRVVKAACKSKVAYGRAMAVLKGLRSQSRTYHVTLQSPKSHTKGSMRGPDEEVTLGAKGKKLCTRECGWCHLRDGHYANTCPKNPVNFDKIRKVANRERGKRGRPRGSGRGRGCGVTTCGAARGNGARITRRNGGSDHTLRRCLEDEWESMGNNAGNDELDKTDGDDVDPDETFGWEENESY</sequence>
<dbReference type="Proteomes" id="UP000007015">
    <property type="component" value="Chromosome 6"/>
</dbReference>
<feature type="domain" description="FAR1" evidence="2">
    <location>
        <begin position="31"/>
        <end position="116"/>
    </location>
</feature>
<dbReference type="AlphaFoldDB" id="B8B2F6"/>
<proteinExistence type="predicted"/>
<evidence type="ECO:0000313" key="3">
    <source>
        <dbReference type="EMBL" id="EEC80614.1"/>
    </source>
</evidence>
<dbReference type="PANTHER" id="PTHR47482:SF16">
    <property type="entry name" value="PROTEIN FAR1-RELATED SEQUENCE"/>
    <property type="match status" value="1"/>
</dbReference>
<evidence type="ECO:0000259" key="2">
    <source>
        <dbReference type="Pfam" id="PF03101"/>
    </source>
</evidence>
<keyword evidence="4" id="KW-1185">Reference proteome</keyword>
<accession>B8B2F6</accession>